<dbReference type="InterPro" id="IPR003658">
    <property type="entry name" value="Anti-sigma_ant"/>
</dbReference>
<dbReference type="InterPro" id="IPR058548">
    <property type="entry name" value="MlaB-like_STAS"/>
</dbReference>
<name>A0ABV6V2K0_9ACTN</name>
<dbReference type="InterPro" id="IPR002645">
    <property type="entry name" value="STAS_dom"/>
</dbReference>
<dbReference type="PANTHER" id="PTHR33495">
    <property type="entry name" value="ANTI-SIGMA FACTOR ANTAGONIST TM_1081-RELATED-RELATED"/>
    <property type="match status" value="1"/>
</dbReference>
<evidence type="ECO:0000313" key="1">
    <source>
        <dbReference type="EMBL" id="MFC1407950.1"/>
    </source>
</evidence>
<gene>
    <name evidence="1" type="ORF">ACEZDG_01500</name>
</gene>
<keyword evidence="2" id="KW-1185">Reference proteome</keyword>
<dbReference type="NCBIfam" id="TIGR00377">
    <property type="entry name" value="ant_ant_sig"/>
    <property type="match status" value="1"/>
</dbReference>
<dbReference type="SUPFAM" id="SSF52091">
    <property type="entry name" value="SpoIIaa-like"/>
    <property type="match status" value="1"/>
</dbReference>
<protein>
    <submittedName>
        <fullName evidence="1">STAS domain-containing protein</fullName>
    </submittedName>
</protein>
<comment type="caution">
    <text evidence="1">The sequence shown here is derived from an EMBL/GenBank/DDBJ whole genome shotgun (WGS) entry which is preliminary data.</text>
</comment>
<dbReference type="InterPro" id="IPR036513">
    <property type="entry name" value="STAS_dom_sf"/>
</dbReference>
<dbReference type="Gene3D" id="3.30.750.24">
    <property type="entry name" value="STAS domain"/>
    <property type="match status" value="1"/>
</dbReference>
<dbReference type="CDD" id="cd07043">
    <property type="entry name" value="STAS_anti-anti-sigma_factors"/>
    <property type="match status" value="1"/>
</dbReference>
<organism evidence="1 2">
    <name type="scientific">Streptacidiphilus alkalitolerans</name>
    <dbReference type="NCBI Taxonomy" id="3342712"/>
    <lineage>
        <taxon>Bacteria</taxon>
        <taxon>Bacillati</taxon>
        <taxon>Actinomycetota</taxon>
        <taxon>Actinomycetes</taxon>
        <taxon>Kitasatosporales</taxon>
        <taxon>Streptomycetaceae</taxon>
        <taxon>Streptacidiphilus</taxon>
    </lineage>
</organism>
<dbReference type="Proteomes" id="UP001592582">
    <property type="component" value="Unassembled WGS sequence"/>
</dbReference>
<dbReference type="EMBL" id="JBHEZX010000001">
    <property type="protein sequence ID" value="MFC1407950.1"/>
    <property type="molecule type" value="Genomic_DNA"/>
</dbReference>
<accession>A0ABV6V2K0</accession>
<dbReference type="PANTHER" id="PTHR33495:SF2">
    <property type="entry name" value="ANTI-SIGMA FACTOR ANTAGONIST TM_1081-RELATED"/>
    <property type="match status" value="1"/>
</dbReference>
<dbReference type="PROSITE" id="PS50801">
    <property type="entry name" value="STAS"/>
    <property type="match status" value="1"/>
</dbReference>
<evidence type="ECO:0000313" key="2">
    <source>
        <dbReference type="Proteomes" id="UP001592582"/>
    </source>
</evidence>
<sequence length="134" mass="13800">MDHGGVGASDSGSRPTVPVSSGDRFTVGLRTLDGVAVLTLHGELDQDTAPPLRALLDQALDAGPGRIVVDCAELEFCDSTGLNVLLGARLRAESENRIIELAGLRSAVARMFDITGASTVFTVHASLDAALAAS</sequence>
<proteinExistence type="predicted"/>
<dbReference type="Pfam" id="PF13466">
    <property type="entry name" value="STAS_2"/>
    <property type="match status" value="1"/>
</dbReference>
<reference evidence="1 2" key="1">
    <citation type="submission" date="2024-09" db="EMBL/GenBank/DDBJ databases">
        <authorList>
            <person name="Lee S.D."/>
        </authorList>
    </citation>
    <scope>NUCLEOTIDE SEQUENCE [LARGE SCALE GENOMIC DNA]</scope>
    <source>
        <strain evidence="1 2">N1-1</strain>
    </source>
</reference>